<dbReference type="InterPro" id="IPR039704">
    <property type="entry name" value="Myogenic_factor"/>
</dbReference>
<feature type="compositionally biased region" description="Basic and acidic residues" evidence="4">
    <location>
        <begin position="164"/>
        <end position="173"/>
    </location>
</feature>
<dbReference type="GO" id="GO:0045663">
    <property type="term" value="P:positive regulation of myoblast differentiation"/>
    <property type="evidence" value="ECO:0007669"/>
    <property type="project" value="TreeGrafter"/>
</dbReference>
<keyword evidence="7" id="KW-1185">Reference proteome</keyword>
<dbReference type="CDD" id="cd19699">
    <property type="entry name" value="bHLH_TS_dMYOD_like"/>
    <property type="match status" value="1"/>
</dbReference>
<dbReference type="STRING" id="407821.A0A087TVD7"/>
<accession>A0A087TVD7</accession>
<dbReference type="AlphaFoldDB" id="A0A087TVD7"/>
<evidence type="ECO:0000256" key="4">
    <source>
        <dbReference type="SAM" id="MobiDB-lite"/>
    </source>
</evidence>
<dbReference type="InterPro" id="IPR011598">
    <property type="entry name" value="bHLH_dom"/>
</dbReference>
<name>A0A087TVD7_STEMI</name>
<dbReference type="OrthoDB" id="10049614at2759"/>
<dbReference type="OMA" id="HYADREC"/>
<dbReference type="GO" id="GO:0046983">
    <property type="term" value="F:protein dimerization activity"/>
    <property type="evidence" value="ECO:0007669"/>
    <property type="project" value="InterPro"/>
</dbReference>
<feature type="compositionally biased region" description="Low complexity" evidence="4">
    <location>
        <begin position="14"/>
        <end position="29"/>
    </location>
</feature>
<sequence>MMVPEMRSCRYQKSPPSTSTPPYVTSTTPQGPFGLSFGPPEYYRTPSDFPHPYSSRYYSTNESAEASYHLKRSLSQHYGINNVPQGDSINGNYNCYEKKIIETTQRCQSAEISTSTEDNRNCMEAQDARLRPVLEESNSNLASSFASSSSASTSPTVGPPYPHMGRDCLRHGDFASPHCHFVPQQQPMQSQSTRPASSSEDDGPDEEEEEEDEQHVLAPPSIHRGPAPLEVHGATDGSNGGRRCLLWACKACKRKTVTVDRRKAATMRERRRLRKVNEAFETLKRRTSPNPNQRLPKVEILRNAIDYIENLEELLQGAHGLRTRQLIGERRNIVRDMSTFDFRNMHSPQFTDDRYRHYNGEIQNYSPLNATEPQGSSSVSSLDCLSLIVESISPNTNSLITTVSMATDSRPL</sequence>
<protein>
    <submittedName>
        <fullName evidence="6">Myogenic-determination protein</fullName>
    </submittedName>
</protein>
<evidence type="ECO:0000256" key="3">
    <source>
        <dbReference type="ARBA" id="ARBA00023242"/>
    </source>
</evidence>
<gene>
    <name evidence="6" type="ORF">X975_23773</name>
</gene>
<proteinExistence type="predicted"/>
<keyword evidence="2" id="KW-0238">DNA-binding</keyword>
<dbReference type="GO" id="GO:0005634">
    <property type="term" value="C:nucleus"/>
    <property type="evidence" value="ECO:0007669"/>
    <property type="project" value="UniProtKB-SubCell"/>
</dbReference>
<evidence type="ECO:0000256" key="1">
    <source>
        <dbReference type="ARBA" id="ARBA00004123"/>
    </source>
</evidence>
<dbReference type="GO" id="GO:0000981">
    <property type="term" value="F:DNA-binding transcription factor activity, RNA polymerase II-specific"/>
    <property type="evidence" value="ECO:0007669"/>
    <property type="project" value="TreeGrafter"/>
</dbReference>
<dbReference type="Pfam" id="PF01586">
    <property type="entry name" value="Basic"/>
    <property type="match status" value="1"/>
</dbReference>
<dbReference type="FunFam" id="4.10.280.10:FF:000005">
    <property type="entry name" value="Myogenic factor"/>
    <property type="match status" value="1"/>
</dbReference>
<evidence type="ECO:0000259" key="5">
    <source>
        <dbReference type="PROSITE" id="PS50888"/>
    </source>
</evidence>
<organism evidence="6 7">
    <name type="scientific">Stegodyphus mimosarum</name>
    <name type="common">African social velvet spider</name>
    <dbReference type="NCBI Taxonomy" id="407821"/>
    <lineage>
        <taxon>Eukaryota</taxon>
        <taxon>Metazoa</taxon>
        <taxon>Ecdysozoa</taxon>
        <taxon>Arthropoda</taxon>
        <taxon>Chelicerata</taxon>
        <taxon>Arachnida</taxon>
        <taxon>Araneae</taxon>
        <taxon>Araneomorphae</taxon>
        <taxon>Entelegynae</taxon>
        <taxon>Eresoidea</taxon>
        <taxon>Eresidae</taxon>
        <taxon>Stegodyphus</taxon>
    </lineage>
</organism>
<dbReference type="Proteomes" id="UP000054359">
    <property type="component" value="Unassembled WGS sequence"/>
</dbReference>
<keyword evidence="3" id="KW-0539">Nucleus</keyword>
<dbReference type="SUPFAM" id="SSF47459">
    <property type="entry name" value="HLH, helix-loop-helix DNA-binding domain"/>
    <property type="match status" value="1"/>
</dbReference>
<dbReference type="InterPro" id="IPR002546">
    <property type="entry name" value="MyoD_N"/>
</dbReference>
<dbReference type="PANTHER" id="PTHR11534">
    <property type="entry name" value="MYOGENIC FACTOR"/>
    <property type="match status" value="1"/>
</dbReference>
<dbReference type="InterPro" id="IPR036638">
    <property type="entry name" value="HLH_DNA-bd_sf"/>
</dbReference>
<dbReference type="GO" id="GO:0000978">
    <property type="term" value="F:RNA polymerase II cis-regulatory region sequence-specific DNA binding"/>
    <property type="evidence" value="ECO:0007669"/>
    <property type="project" value="TreeGrafter"/>
</dbReference>
<evidence type="ECO:0000256" key="2">
    <source>
        <dbReference type="ARBA" id="ARBA00023125"/>
    </source>
</evidence>
<dbReference type="PROSITE" id="PS50888">
    <property type="entry name" value="BHLH"/>
    <property type="match status" value="1"/>
</dbReference>
<reference evidence="6 7" key="1">
    <citation type="submission" date="2013-11" db="EMBL/GenBank/DDBJ databases">
        <title>Genome sequencing of Stegodyphus mimosarum.</title>
        <authorList>
            <person name="Bechsgaard J."/>
        </authorList>
    </citation>
    <scope>NUCLEOTIDE SEQUENCE [LARGE SCALE GENOMIC DNA]</scope>
</reference>
<feature type="region of interest" description="Disordered" evidence="4">
    <location>
        <begin position="140"/>
        <end position="238"/>
    </location>
</feature>
<feature type="compositionally biased region" description="Acidic residues" evidence="4">
    <location>
        <begin position="199"/>
        <end position="213"/>
    </location>
</feature>
<feature type="region of interest" description="Disordered" evidence="4">
    <location>
        <begin position="1"/>
        <end position="40"/>
    </location>
</feature>
<feature type="compositionally biased region" description="Polar residues" evidence="4">
    <location>
        <begin position="183"/>
        <end position="198"/>
    </location>
</feature>
<evidence type="ECO:0000313" key="6">
    <source>
        <dbReference type="EMBL" id="KFM69076.1"/>
    </source>
</evidence>
<dbReference type="PANTHER" id="PTHR11534:SF9">
    <property type="entry name" value="MYOGENIC-DETERMINATION PROTEIN"/>
    <property type="match status" value="1"/>
</dbReference>
<feature type="compositionally biased region" description="Low complexity" evidence="4">
    <location>
        <begin position="140"/>
        <end position="154"/>
    </location>
</feature>
<feature type="non-terminal residue" evidence="6">
    <location>
        <position position="412"/>
    </location>
</feature>
<feature type="domain" description="BHLH" evidence="5">
    <location>
        <begin position="260"/>
        <end position="311"/>
    </location>
</feature>
<dbReference type="EMBL" id="KK116915">
    <property type="protein sequence ID" value="KFM69076.1"/>
    <property type="molecule type" value="Genomic_DNA"/>
</dbReference>
<dbReference type="SMART" id="SM00520">
    <property type="entry name" value="BASIC"/>
    <property type="match status" value="1"/>
</dbReference>
<dbReference type="Pfam" id="PF00010">
    <property type="entry name" value="HLH"/>
    <property type="match status" value="1"/>
</dbReference>
<comment type="subcellular location">
    <subcellularLocation>
        <location evidence="1">Nucleus</location>
    </subcellularLocation>
</comment>
<dbReference type="SMART" id="SM00353">
    <property type="entry name" value="HLH"/>
    <property type="match status" value="1"/>
</dbReference>
<dbReference type="GO" id="GO:0007517">
    <property type="term" value="P:muscle organ development"/>
    <property type="evidence" value="ECO:0007669"/>
    <property type="project" value="InterPro"/>
</dbReference>
<evidence type="ECO:0000313" key="7">
    <source>
        <dbReference type="Proteomes" id="UP000054359"/>
    </source>
</evidence>
<dbReference type="Gene3D" id="4.10.280.10">
    <property type="entry name" value="Helix-loop-helix DNA-binding domain"/>
    <property type="match status" value="1"/>
</dbReference>